<keyword evidence="3" id="KW-1185">Reference proteome</keyword>
<dbReference type="InterPro" id="IPR022742">
    <property type="entry name" value="Hydrolase_4"/>
</dbReference>
<name>A0A3Q9BQV2_9BURK</name>
<dbReference type="PANTHER" id="PTHR43265:SF1">
    <property type="entry name" value="ESTERASE ESTD"/>
    <property type="match status" value="1"/>
</dbReference>
<dbReference type="OrthoDB" id="5379975at2"/>
<dbReference type="Pfam" id="PF12146">
    <property type="entry name" value="Hydrolase_4"/>
    <property type="match status" value="1"/>
</dbReference>
<dbReference type="Proteomes" id="UP000275663">
    <property type="component" value="Chromosome"/>
</dbReference>
<dbReference type="InterPro" id="IPR053145">
    <property type="entry name" value="AB_hydrolase_Est10"/>
</dbReference>
<feature type="domain" description="Serine aminopeptidase S33" evidence="1">
    <location>
        <begin position="47"/>
        <end position="157"/>
    </location>
</feature>
<dbReference type="InterPro" id="IPR017531">
    <property type="entry name" value="Hydrolase-1_PEP"/>
</dbReference>
<sequence>MQYEDIALTFYCQGARLTGILSKPQQAIRRGVLFVVGGPQYRIGSHRQFTLLARQLAGQGIPVLRFDYRGMGDSEGMQRDFTQIDEDIRAALDCFFQQEQQLQEVVLWGLCDAATASLHYSHQDPRVSGVVLVNPWVRTEQGMAKAYLKHYYLQRLLEFSFWKKMVTGQFNPISALGSLGHQVLKLVANRKNVEIDTPSKQESGAPLPNKLLQDLRQFKGRVLCILCTNDLTAQEFSDLSSSSPEWKKLMSAARVTCLTLEAANHTFSQRNWREKIGAWTIAWCKSE</sequence>
<dbReference type="InterPro" id="IPR029058">
    <property type="entry name" value="AB_hydrolase_fold"/>
</dbReference>
<dbReference type="NCBIfam" id="TIGR03100">
    <property type="entry name" value="hydr1_PEP"/>
    <property type="match status" value="1"/>
</dbReference>
<evidence type="ECO:0000313" key="3">
    <source>
        <dbReference type="Proteomes" id="UP000275663"/>
    </source>
</evidence>
<dbReference type="GO" id="GO:0052689">
    <property type="term" value="F:carboxylic ester hydrolase activity"/>
    <property type="evidence" value="ECO:0007669"/>
    <property type="project" value="TreeGrafter"/>
</dbReference>
<dbReference type="RefSeq" id="WP_126127839.1">
    <property type="nucleotide sequence ID" value="NZ_CP034464.1"/>
</dbReference>
<dbReference type="AlphaFoldDB" id="A0A3Q9BQV2"/>
<dbReference type="Gene3D" id="3.40.50.1820">
    <property type="entry name" value="alpha/beta hydrolase"/>
    <property type="match status" value="1"/>
</dbReference>
<evidence type="ECO:0000259" key="1">
    <source>
        <dbReference type="Pfam" id="PF12146"/>
    </source>
</evidence>
<organism evidence="2 3">
    <name type="scientific">Undibacterium parvum</name>
    <dbReference type="NCBI Taxonomy" id="401471"/>
    <lineage>
        <taxon>Bacteria</taxon>
        <taxon>Pseudomonadati</taxon>
        <taxon>Pseudomonadota</taxon>
        <taxon>Betaproteobacteria</taxon>
        <taxon>Burkholderiales</taxon>
        <taxon>Oxalobacteraceae</taxon>
        <taxon>Undibacterium</taxon>
    </lineage>
</organism>
<proteinExistence type="predicted"/>
<keyword evidence="2" id="KW-0378">Hydrolase</keyword>
<evidence type="ECO:0000313" key="2">
    <source>
        <dbReference type="EMBL" id="AZP12458.1"/>
    </source>
</evidence>
<dbReference type="SUPFAM" id="SSF53474">
    <property type="entry name" value="alpha/beta-Hydrolases"/>
    <property type="match status" value="1"/>
</dbReference>
<protein>
    <submittedName>
        <fullName evidence="2">Hydrolase 1, exosortase A system-associated</fullName>
    </submittedName>
</protein>
<gene>
    <name evidence="2" type="ORF">EJN92_10845</name>
</gene>
<dbReference type="EMBL" id="CP034464">
    <property type="protein sequence ID" value="AZP12458.1"/>
    <property type="molecule type" value="Genomic_DNA"/>
</dbReference>
<dbReference type="KEGG" id="upv:EJN92_10845"/>
<dbReference type="PANTHER" id="PTHR43265">
    <property type="entry name" value="ESTERASE ESTD"/>
    <property type="match status" value="1"/>
</dbReference>
<reference evidence="2 3" key="1">
    <citation type="journal article" date="2011" name="Int. J. Syst. Evol. Microbiol.">
        <title>Description of Undibacterium oligocarboniphilum sp. nov., isolated from purified water, and Undibacterium pigrum strain CCUG 49012 as the type strain of Undibacterium parvum sp. nov., and emended descriptions of the genus Undibacterium and the species Undibacterium pigrum.</title>
        <authorList>
            <person name="Eder W."/>
            <person name="Wanner G."/>
            <person name="Ludwig W."/>
            <person name="Busse H.J."/>
            <person name="Ziemke-Kageler F."/>
            <person name="Lang E."/>
        </authorList>
    </citation>
    <scope>NUCLEOTIDE SEQUENCE [LARGE SCALE GENOMIC DNA]</scope>
    <source>
        <strain evidence="2 3">DSM 23061</strain>
    </source>
</reference>
<accession>A0A3Q9BQV2</accession>